<keyword evidence="3" id="KW-0804">Transcription</keyword>
<evidence type="ECO:0000256" key="1">
    <source>
        <dbReference type="ARBA" id="ARBA00023015"/>
    </source>
</evidence>
<dbReference type="Pfam" id="PF12833">
    <property type="entry name" value="HTH_18"/>
    <property type="match status" value="1"/>
</dbReference>
<dbReference type="InterPro" id="IPR053142">
    <property type="entry name" value="PchR_regulatory_protein"/>
</dbReference>
<dbReference type="GO" id="GO:0043565">
    <property type="term" value="F:sequence-specific DNA binding"/>
    <property type="evidence" value="ECO:0007669"/>
    <property type="project" value="InterPro"/>
</dbReference>
<dbReference type="OrthoDB" id="9782503at2"/>
<dbReference type="SUPFAM" id="SSF46689">
    <property type="entry name" value="Homeodomain-like"/>
    <property type="match status" value="2"/>
</dbReference>
<gene>
    <name evidence="5" type="ORF">SAMN05446037_102942</name>
</gene>
<dbReference type="PRINTS" id="PR00032">
    <property type="entry name" value="HTHARAC"/>
</dbReference>
<dbReference type="SMART" id="SM00342">
    <property type="entry name" value="HTH_ARAC"/>
    <property type="match status" value="1"/>
</dbReference>
<feature type="domain" description="HTH araC/xylS-type" evidence="4">
    <location>
        <begin position="232"/>
        <end position="330"/>
    </location>
</feature>
<dbReference type="GO" id="GO:0003700">
    <property type="term" value="F:DNA-binding transcription factor activity"/>
    <property type="evidence" value="ECO:0007669"/>
    <property type="project" value="InterPro"/>
</dbReference>
<keyword evidence="1" id="KW-0805">Transcription regulation</keyword>
<dbReference type="PROSITE" id="PS00041">
    <property type="entry name" value="HTH_ARAC_FAMILY_1"/>
    <property type="match status" value="1"/>
</dbReference>
<evidence type="ECO:0000313" key="5">
    <source>
        <dbReference type="EMBL" id="SNS95594.1"/>
    </source>
</evidence>
<protein>
    <submittedName>
        <fullName evidence="5">Transcriptional regulator, AraC family</fullName>
    </submittedName>
</protein>
<dbReference type="PANTHER" id="PTHR47893">
    <property type="entry name" value="REGULATORY PROTEIN PCHR"/>
    <property type="match status" value="1"/>
</dbReference>
<dbReference type="AlphaFoldDB" id="A0A239IT47"/>
<dbReference type="InterPro" id="IPR018062">
    <property type="entry name" value="HTH_AraC-typ_CS"/>
</dbReference>
<dbReference type="EMBL" id="FZOJ01000029">
    <property type="protein sequence ID" value="SNS95594.1"/>
    <property type="molecule type" value="Genomic_DNA"/>
</dbReference>
<dbReference type="InterPro" id="IPR020449">
    <property type="entry name" value="Tscrpt_reg_AraC-type_HTH"/>
</dbReference>
<sequence>MMENAVQNYKIFNPKNEICPVCAVLNSIYRTDSFQKEMEIPEEVGKGYCRRIIVKPAMEISISDMTFYESLMLGGGHDNRLYYLAFCLGEALQWRVEGNRKEYEIECGECYIFNKNQEKAICSYNPGRRFWGMSIGLDAKIITSLLQYMGKDHSTALLSYGRSYFYKKKFSSAIKLILNDIINCRYRDHVKRIYLEGKILELIAVYMDELVYEDGRTNYSAKLSLSDIQSLHKARRILDEDIVTPPTIGKLARVVCLNEYKLKTGFKELFGMPVHAYIIEKRLEMARFLMEDKKLRVTETALLVGYSDASHFAEKFRRKYGINPSEYIKNS</sequence>
<evidence type="ECO:0000259" key="4">
    <source>
        <dbReference type="PROSITE" id="PS01124"/>
    </source>
</evidence>
<keyword evidence="6" id="KW-1185">Reference proteome</keyword>
<dbReference type="PROSITE" id="PS01124">
    <property type="entry name" value="HTH_ARAC_FAMILY_2"/>
    <property type="match status" value="1"/>
</dbReference>
<evidence type="ECO:0000256" key="3">
    <source>
        <dbReference type="ARBA" id="ARBA00023163"/>
    </source>
</evidence>
<reference evidence="5 6" key="1">
    <citation type="submission" date="2017-06" db="EMBL/GenBank/DDBJ databases">
        <authorList>
            <person name="Kim H.J."/>
            <person name="Triplett B.A."/>
        </authorList>
    </citation>
    <scope>NUCLEOTIDE SEQUENCE [LARGE SCALE GENOMIC DNA]</scope>
    <source>
        <strain evidence="5 6">SCA</strain>
    </source>
</reference>
<proteinExistence type="predicted"/>
<evidence type="ECO:0000313" key="6">
    <source>
        <dbReference type="Proteomes" id="UP000198304"/>
    </source>
</evidence>
<evidence type="ECO:0000256" key="2">
    <source>
        <dbReference type="ARBA" id="ARBA00023125"/>
    </source>
</evidence>
<dbReference type="InterPro" id="IPR009057">
    <property type="entry name" value="Homeodomain-like_sf"/>
</dbReference>
<name>A0A239IT47_9FIRM</name>
<dbReference type="Gene3D" id="1.10.10.60">
    <property type="entry name" value="Homeodomain-like"/>
    <property type="match status" value="1"/>
</dbReference>
<keyword evidence="2" id="KW-0238">DNA-binding</keyword>
<dbReference type="PANTHER" id="PTHR47893:SF1">
    <property type="entry name" value="REGULATORY PROTEIN PCHR"/>
    <property type="match status" value="1"/>
</dbReference>
<accession>A0A239IT47</accession>
<dbReference type="InterPro" id="IPR018060">
    <property type="entry name" value="HTH_AraC"/>
</dbReference>
<dbReference type="Proteomes" id="UP000198304">
    <property type="component" value="Unassembled WGS sequence"/>
</dbReference>
<organism evidence="5 6">
    <name type="scientific">Anaerovirgula multivorans</name>
    <dbReference type="NCBI Taxonomy" id="312168"/>
    <lineage>
        <taxon>Bacteria</taxon>
        <taxon>Bacillati</taxon>
        <taxon>Bacillota</taxon>
        <taxon>Clostridia</taxon>
        <taxon>Peptostreptococcales</taxon>
        <taxon>Natronincolaceae</taxon>
        <taxon>Anaerovirgula</taxon>
    </lineage>
</organism>